<dbReference type="Proteomes" id="UP000557566">
    <property type="component" value="Unassembled WGS sequence"/>
</dbReference>
<dbReference type="GO" id="GO:0032183">
    <property type="term" value="F:SUMO binding"/>
    <property type="evidence" value="ECO:0007669"/>
    <property type="project" value="TreeGrafter"/>
</dbReference>
<evidence type="ECO:0000256" key="4">
    <source>
        <dbReference type="PROSITE-ProRule" id="PRU00175"/>
    </source>
</evidence>
<dbReference type="PROSITE" id="PS00518">
    <property type="entry name" value="ZF_RING_1"/>
    <property type="match status" value="1"/>
</dbReference>
<keyword evidence="1" id="KW-0479">Metal-binding</keyword>
<keyword evidence="2 4" id="KW-0863">Zinc-finger</keyword>
<reference evidence="7 8" key="1">
    <citation type="journal article" date="2020" name="Genome Biol. Evol.">
        <title>A new high-quality draft genome assembly of the Chinese cordyceps Ophiocordyceps sinensis.</title>
        <authorList>
            <person name="Shu R."/>
            <person name="Zhang J."/>
            <person name="Meng Q."/>
            <person name="Zhang H."/>
            <person name="Zhou G."/>
            <person name="Li M."/>
            <person name="Wu P."/>
            <person name="Zhao Y."/>
            <person name="Chen C."/>
            <person name="Qin Q."/>
        </authorList>
    </citation>
    <scope>NUCLEOTIDE SEQUENCE [LARGE SCALE GENOMIC DNA]</scope>
    <source>
        <strain evidence="7 8">IOZ07</strain>
    </source>
</reference>
<feature type="region of interest" description="Disordered" evidence="5">
    <location>
        <begin position="197"/>
        <end position="261"/>
    </location>
</feature>
<feature type="compositionally biased region" description="Polar residues" evidence="5">
    <location>
        <begin position="69"/>
        <end position="86"/>
    </location>
</feature>
<dbReference type="PANTHER" id="PTHR47094">
    <property type="entry name" value="ELFLESS, ISOFORM B"/>
    <property type="match status" value="1"/>
</dbReference>
<dbReference type="GO" id="GO:0061630">
    <property type="term" value="F:ubiquitin protein ligase activity"/>
    <property type="evidence" value="ECO:0007669"/>
    <property type="project" value="InterPro"/>
</dbReference>
<dbReference type="GO" id="GO:0006511">
    <property type="term" value="P:ubiquitin-dependent protein catabolic process"/>
    <property type="evidence" value="ECO:0007669"/>
    <property type="project" value="TreeGrafter"/>
</dbReference>
<dbReference type="SUPFAM" id="SSF57850">
    <property type="entry name" value="RING/U-box"/>
    <property type="match status" value="1"/>
</dbReference>
<evidence type="ECO:0000256" key="5">
    <source>
        <dbReference type="SAM" id="MobiDB-lite"/>
    </source>
</evidence>
<dbReference type="OrthoDB" id="6270329at2759"/>
<dbReference type="Gene3D" id="3.30.40.10">
    <property type="entry name" value="Zinc/RING finger domain, C3HC4 (zinc finger)"/>
    <property type="match status" value="1"/>
</dbReference>
<dbReference type="EMBL" id="JAAVMX010000003">
    <property type="protein sequence ID" value="KAF4510302.1"/>
    <property type="molecule type" value="Genomic_DNA"/>
</dbReference>
<dbReference type="InterPro" id="IPR013083">
    <property type="entry name" value="Znf_RING/FYVE/PHD"/>
</dbReference>
<dbReference type="GO" id="GO:0140082">
    <property type="term" value="F:SUMO-ubiquitin ligase activity"/>
    <property type="evidence" value="ECO:0007669"/>
    <property type="project" value="TreeGrafter"/>
</dbReference>
<evidence type="ECO:0000313" key="7">
    <source>
        <dbReference type="EMBL" id="KAF4510302.1"/>
    </source>
</evidence>
<dbReference type="SMART" id="SM00184">
    <property type="entry name" value="RING"/>
    <property type="match status" value="1"/>
</dbReference>
<feature type="compositionally biased region" description="Polar residues" evidence="5">
    <location>
        <begin position="204"/>
        <end position="221"/>
    </location>
</feature>
<keyword evidence="3" id="KW-0862">Zinc</keyword>
<dbReference type="Pfam" id="PF13920">
    <property type="entry name" value="zf-C3HC4_3"/>
    <property type="match status" value="1"/>
</dbReference>
<comment type="caution">
    <text evidence="7">The sequence shown here is derived from an EMBL/GenBank/DDBJ whole genome shotgun (WGS) entry which is preliminary data.</text>
</comment>
<dbReference type="GO" id="GO:0008270">
    <property type="term" value="F:zinc ion binding"/>
    <property type="evidence" value="ECO:0007669"/>
    <property type="project" value="UniProtKB-KW"/>
</dbReference>
<protein>
    <recommendedName>
        <fullName evidence="6">RING-type domain-containing protein</fullName>
    </recommendedName>
</protein>
<gene>
    <name evidence="7" type="ORF">G6O67_002200</name>
</gene>
<accession>A0A8H4V706</accession>
<evidence type="ECO:0000256" key="1">
    <source>
        <dbReference type="ARBA" id="ARBA00022723"/>
    </source>
</evidence>
<name>A0A8H4V706_9HYPO</name>
<feature type="region of interest" description="Disordered" evidence="5">
    <location>
        <begin position="141"/>
        <end position="178"/>
    </location>
</feature>
<feature type="region of interest" description="Disordered" evidence="5">
    <location>
        <begin position="1"/>
        <end position="108"/>
    </location>
</feature>
<feature type="compositionally biased region" description="Polar residues" evidence="5">
    <location>
        <begin position="141"/>
        <end position="164"/>
    </location>
</feature>
<dbReference type="PANTHER" id="PTHR47094:SF1">
    <property type="entry name" value="RING-TYPE E3 UBIQUITIN TRANSFERASE"/>
    <property type="match status" value="1"/>
</dbReference>
<evidence type="ECO:0000256" key="3">
    <source>
        <dbReference type="ARBA" id="ARBA00022833"/>
    </source>
</evidence>
<dbReference type="PROSITE" id="PS50089">
    <property type="entry name" value="ZF_RING_2"/>
    <property type="match status" value="1"/>
</dbReference>
<dbReference type="InterPro" id="IPR017907">
    <property type="entry name" value="Znf_RING_CS"/>
</dbReference>
<dbReference type="InterPro" id="IPR001841">
    <property type="entry name" value="Znf_RING"/>
</dbReference>
<evidence type="ECO:0000256" key="2">
    <source>
        <dbReference type="ARBA" id="ARBA00022771"/>
    </source>
</evidence>
<keyword evidence="8" id="KW-1185">Reference proteome</keyword>
<dbReference type="InterPro" id="IPR049627">
    <property type="entry name" value="SLX8"/>
</dbReference>
<evidence type="ECO:0000259" key="6">
    <source>
        <dbReference type="PROSITE" id="PS50089"/>
    </source>
</evidence>
<feature type="compositionally biased region" description="Basic and acidic residues" evidence="5">
    <location>
        <begin position="12"/>
        <end position="21"/>
    </location>
</feature>
<proteinExistence type="predicted"/>
<dbReference type="AlphaFoldDB" id="A0A8H4V706"/>
<evidence type="ECO:0000313" key="8">
    <source>
        <dbReference type="Proteomes" id="UP000557566"/>
    </source>
</evidence>
<dbReference type="GO" id="GO:0033768">
    <property type="term" value="C:SUMO-targeted ubiquitin ligase complex"/>
    <property type="evidence" value="ECO:0007669"/>
    <property type="project" value="TreeGrafter"/>
</dbReference>
<organism evidence="7 8">
    <name type="scientific">Ophiocordyceps sinensis</name>
    <dbReference type="NCBI Taxonomy" id="72228"/>
    <lineage>
        <taxon>Eukaryota</taxon>
        <taxon>Fungi</taxon>
        <taxon>Dikarya</taxon>
        <taxon>Ascomycota</taxon>
        <taxon>Pezizomycotina</taxon>
        <taxon>Sordariomycetes</taxon>
        <taxon>Hypocreomycetidae</taxon>
        <taxon>Hypocreales</taxon>
        <taxon>Ophiocordycipitaceae</taxon>
        <taxon>Ophiocordyceps</taxon>
    </lineage>
</organism>
<feature type="domain" description="RING-type" evidence="6">
    <location>
        <begin position="315"/>
        <end position="356"/>
    </location>
</feature>
<sequence length="396" mass="43071">MATAAGLAAELRSPDQTRDEQLLLPTAARSPSNSTRDSWHSALPPLPQQPSPLVWPDHSPPSSPAAPSKFTTPIRSRNTASAQTQSHHFDRDSYPPVDDWGDDSADEFPLVMSADPLHDAAFDDQFLAALADNDFSSPSSYPSFLNPFASSSPPADQGSRQHQLAATHDTASGPHARRPSVCLGYLASSSRSTARSAGASRNSLFTNVHQASPPEETQSARMPSPALRDAPNIPARAPASKRRRVSRTGGRLAQPKPLALPMPYDDDLFADEQLPQEADDMSGLTTLDLTEANEVPEELMKPKVDNRVKISAFQCAICMDNVTTLTVTHCGHLYCQQCLHSSLNVESTRGKCPMCRTKIDMKVRSSYSTRTKGFWPLELKLMTTTRKGKRKAASTP</sequence>